<name>A0ACC2RL61_9FUNG</name>
<comment type="caution">
    <text evidence="1">The sequence shown here is derived from an EMBL/GenBank/DDBJ whole genome shotgun (WGS) entry which is preliminary data.</text>
</comment>
<evidence type="ECO:0000313" key="2">
    <source>
        <dbReference type="Proteomes" id="UP001165960"/>
    </source>
</evidence>
<dbReference type="EMBL" id="QTSX02007138">
    <property type="protein sequence ID" value="KAJ9050772.1"/>
    <property type="molecule type" value="Genomic_DNA"/>
</dbReference>
<dbReference type="Proteomes" id="UP001165960">
    <property type="component" value="Unassembled WGS sequence"/>
</dbReference>
<gene>
    <name evidence="1" type="ORF">DSO57_1011211</name>
</gene>
<evidence type="ECO:0000313" key="1">
    <source>
        <dbReference type="EMBL" id="KAJ9050772.1"/>
    </source>
</evidence>
<reference evidence="1" key="1">
    <citation type="submission" date="2022-04" db="EMBL/GenBank/DDBJ databases">
        <title>Genome of the entomopathogenic fungus Entomophthora muscae.</title>
        <authorList>
            <person name="Elya C."/>
            <person name="Lovett B.R."/>
            <person name="Lee E."/>
            <person name="Macias A.M."/>
            <person name="Hajek A.E."/>
            <person name="De Bivort B.L."/>
            <person name="Kasson M.T."/>
            <person name="De Fine Licht H.H."/>
            <person name="Stajich J.E."/>
        </authorList>
    </citation>
    <scope>NUCLEOTIDE SEQUENCE</scope>
    <source>
        <strain evidence="1">Berkeley</strain>
    </source>
</reference>
<keyword evidence="2" id="KW-1185">Reference proteome</keyword>
<accession>A0ACC2RL61</accession>
<sequence length="102" mass="11750">MIKKRTFKLAVQVMGDMSAAEKKSNVLMDTDDENAPLTPEEKRLRWKIDLRIIPYLAPLYLLFNLDRANIAYARLYGIEKALDLTPDQYSMSLAIFHIGKDC</sequence>
<organism evidence="1 2">
    <name type="scientific">Entomophthora muscae</name>
    <dbReference type="NCBI Taxonomy" id="34485"/>
    <lineage>
        <taxon>Eukaryota</taxon>
        <taxon>Fungi</taxon>
        <taxon>Fungi incertae sedis</taxon>
        <taxon>Zoopagomycota</taxon>
        <taxon>Entomophthoromycotina</taxon>
        <taxon>Entomophthoromycetes</taxon>
        <taxon>Entomophthorales</taxon>
        <taxon>Entomophthoraceae</taxon>
        <taxon>Entomophthora</taxon>
    </lineage>
</organism>
<proteinExistence type="predicted"/>
<protein>
    <submittedName>
        <fullName evidence="1">Uncharacterized protein</fullName>
    </submittedName>
</protein>